<dbReference type="InterPro" id="IPR016161">
    <property type="entry name" value="Ald_DH/histidinol_DH"/>
</dbReference>
<keyword evidence="3" id="KW-0560">Oxidoreductase</keyword>
<dbReference type="GO" id="GO:0008270">
    <property type="term" value="F:zinc ion binding"/>
    <property type="evidence" value="ECO:0007669"/>
    <property type="project" value="InterPro"/>
</dbReference>
<evidence type="ECO:0000256" key="1">
    <source>
        <dbReference type="ARBA" id="ARBA00005176"/>
    </source>
</evidence>
<dbReference type="Gene3D" id="3.40.309.10">
    <property type="entry name" value="Aldehyde Dehydrogenase, Chain A, domain 2"/>
    <property type="match status" value="1"/>
</dbReference>
<feature type="domain" description="Xylanolytic transcriptional activator regulatory" evidence="7">
    <location>
        <begin position="912"/>
        <end position="1133"/>
    </location>
</feature>
<dbReference type="SUPFAM" id="SSF53720">
    <property type="entry name" value="ALDH-like"/>
    <property type="match status" value="1"/>
</dbReference>
<dbReference type="Proteomes" id="UP000275385">
    <property type="component" value="Unassembled WGS sequence"/>
</dbReference>
<evidence type="ECO:0000313" key="9">
    <source>
        <dbReference type="Proteomes" id="UP000275385"/>
    </source>
</evidence>
<evidence type="ECO:0000313" key="8">
    <source>
        <dbReference type="EMBL" id="RKU40994.1"/>
    </source>
</evidence>
<feature type="region of interest" description="Disordered" evidence="5">
    <location>
        <begin position="17"/>
        <end position="48"/>
    </location>
</feature>
<dbReference type="InterPro" id="IPR016163">
    <property type="entry name" value="Ald_DH_C"/>
</dbReference>
<evidence type="ECO:0000256" key="5">
    <source>
        <dbReference type="SAM" id="MobiDB-lite"/>
    </source>
</evidence>
<comment type="caution">
    <text evidence="8">The sequence shown here is derived from an EMBL/GenBank/DDBJ whole genome shotgun (WGS) entry which is preliminary data.</text>
</comment>
<comment type="pathway">
    <text evidence="1">Amino-acid degradation; 4-aminobutanoate degradation.</text>
</comment>
<dbReference type="EMBL" id="QVQW01000085">
    <property type="protein sequence ID" value="RKU40994.1"/>
    <property type="molecule type" value="Genomic_DNA"/>
</dbReference>
<dbReference type="GO" id="GO:0003677">
    <property type="term" value="F:DNA binding"/>
    <property type="evidence" value="ECO:0007669"/>
    <property type="project" value="InterPro"/>
</dbReference>
<dbReference type="OrthoDB" id="310895at2759"/>
<evidence type="ECO:0000259" key="7">
    <source>
        <dbReference type="Pfam" id="PF04082"/>
    </source>
</evidence>
<gene>
    <name evidence="8" type="ORF">DL546_003241</name>
</gene>
<evidence type="ECO:0000256" key="3">
    <source>
        <dbReference type="ARBA" id="ARBA00023002"/>
    </source>
</evidence>
<feature type="compositionally biased region" description="Polar residues" evidence="5">
    <location>
        <begin position="17"/>
        <end position="26"/>
    </location>
</feature>
<dbReference type="GO" id="GO:0009450">
    <property type="term" value="P:gamma-aminobutyric acid catabolic process"/>
    <property type="evidence" value="ECO:0007669"/>
    <property type="project" value="TreeGrafter"/>
</dbReference>
<organism evidence="8 9">
    <name type="scientific">Coniochaeta pulveracea</name>
    <dbReference type="NCBI Taxonomy" id="177199"/>
    <lineage>
        <taxon>Eukaryota</taxon>
        <taxon>Fungi</taxon>
        <taxon>Dikarya</taxon>
        <taxon>Ascomycota</taxon>
        <taxon>Pezizomycotina</taxon>
        <taxon>Sordariomycetes</taxon>
        <taxon>Sordariomycetidae</taxon>
        <taxon>Coniochaetales</taxon>
        <taxon>Coniochaetaceae</taxon>
        <taxon>Coniochaeta</taxon>
    </lineage>
</organism>
<dbReference type="InterPro" id="IPR007219">
    <property type="entry name" value="XnlR_reg_dom"/>
</dbReference>
<dbReference type="CDD" id="cd12148">
    <property type="entry name" value="fungal_TF_MHR"/>
    <property type="match status" value="1"/>
</dbReference>
<dbReference type="GO" id="GO:0004777">
    <property type="term" value="F:succinate-semialdehyde dehydrogenase (NAD+) activity"/>
    <property type="evidence" value="ECO:0007669"/>
    <property type="project" value="TreeGrafter"/>
</dbReference>
<evidence type="ECO:0000256" key="4">
    <source>
        <dbReference type="ARBA" id="ARBA00023242"/>
    </source>
</evidence>
<dbReference type="PANTHER" id="PTHR43353:SF7">
    <property type="entry name" value="SUCCINATE SEMIALDEHYDE DEHYDROGENASE (EUROFUNG)"/>
    <property type="match status" value="1"/>
</dbReference>
<dbReference type="FunFam" id="3.40.605.10:FF:000007">
    <property type="entry name" value="NAD/NADP-dependent betaine aldehyde dehydrogenase"/>
    <property type="match status" value="1"/>
</dbReference>
<dbReference type="CDD" id="cd07103">
    <property type="entry name" value="ALDH_F5_SSADH_GabD"/>
    <property type="match status" value="1"/>
</dbReference>
<proteinExistence type="inferred from homology"/>
<keyword evidence="9" id="KW-1185">Reference proteome</keyword>
<evidence type="ECO:0000256" key="2">
    <source>
        <dbReference type="ARBA" id="ARBA00009986"/>
    </source>
</evidence>
<dbReference type="Gene3D" id="3.40.605.10">
    <property type="entry name" value="Aldehyde Dehydrogenase, Chain A, domain 1"/>
    <property type="match status" value="1"/>
</dbReference>
<dbReference type="InterPro" id="IPR016162">
    <property type="entry name" value="Ald_DH_N"/>
</dbReference>
<dbReference type="Pfam" id="PF00171">
    <property type="entry name" value="Aldedh"/>
    <property type="match status" value="1"/>
</dbReference>
<dbReference type="FunFam" id="3.40.309.10:FF:000004">
    <property type="entry name" value="Succinate-semialdehyde dehydrogenase I"/>
    <property type="match status" value="1"/>
</dbReference>
<dbReference type="STRING" id="177199.A0A420XZ89"/>
<dbReference type="InterPro" id="IPR050740">
    <property type="entry name" value="Aldehyde_DH_Superfamily"/>
</dbReference>
<dbReference type="Pfam" id="PF04082">
    <property type="entry name" value="Fungal_trans"/>
    <property type="match status" value="1"/>
</dbReference>
<protein>
    <recommendedName>
        <fullName evidence="10">Transcription factor domain-containing protein</fullName>
    </recommendedName>
</protein>
<reference evidence="8 9" key="1">
    <citation type="submission" date="2018-08" db="EMBL/GenBank/DDBJ databases">
        <title>Draft genome of the lignicolous fungus Coniochaeta pulveracea.</title>
        <authorList>
            <person name="Borstlap C.J."/>
            <person name="De Witt R.N."/>
            <person name="Botha A."/>
            <person name="Volschenk H."/>
        </authorList>
    </citation>
    <scope>NUCLEOTIDE SEQUENCE [LARGE SCALE GENOMIC DNA]</scope>
    <source>
        <strain evidence="8 9">CAB683</strain>
    </source>
</reference>
<dbReference type="InterPro" id="IPR015590">
    <property type="entry name" value="Aldehyde_DH_dom"/>
</dbReference>
<sequence length="1402" mass="152957">MRRQWDSGACHRFQTSAVQRTDSGVSAGSGMPRNDDASCSGMTDPGSTRRIREHLQGVPHLKAQDDIPSFMSQTRLERAPLAMHRLYARPTSPDCHQTPHHLTTTNHNMAGSQQEATNSYHVPFSLDDKDLLQFASFVDGKFVAAKDGRTFQVLDPGTGKACAACPDCTAADIEPAVASSYDAFKSYSKTTPRHRAKLLMKWHELLLAAREDLARILVHETGKPLAEARGEIDYALTFVWWFSGEADRGANGMTMSCAIPGRRALTIKQPVGVAAALVPWNFPIALALRKAAAALAAGCTMVVKTSPETPLSAVAVAHLAIRAGFPPGALNVLTTSLANTPAVAEALCLHPHIKKVSFTGSTRVGKLIASLCAPNLKKTTFELGGNCPFIVFDDANVEQAMEQLMSLKWRHAGQACVTSNRVYLQSGIHDSFVRELVTRTQTLKLGHGMKEGTTLGALTTPRGLEKAEELFQDAVGKGASVVLGNGKRCPGEGYFMEPTILTGVTDDMAMAHEEIFAPILGVYRFETEAEVVAKANDTPLGLASYVFTKDVDRLLRMFELLEAGMIGLNVGNSSSAEAPFGGMKESGHGKESGKDVAIDEFLVTKTARVPEYFPVVPRSHASAVLRRNSSVSGRGLAVLVTAPVLPANTLYLINQQESCSVITTVTAKHLTYFVIVIGPGADTPTDQLYQPSLQSVIPHANRTYAATHDTNLLTSLNTEPTIPPSLDMTFDPVIPDMDDSLYQGTFDVTPSSFQLMQPSFRTVGLDWLGVHIDDDIGTPGVSVGGGFDTSDLGLRGDSGIEQTGPIGIDRVGPPSLVQDRTTHDYTSLLPQTVHQPSLPWPFDQGKDASLHQYKLPPLREVLSDNWPNDRPARPSLVDGFIHILSGSRLPQLHTLRDNDHVRAFDDLQRLVDVYFARFHDIQAIIHKPTWDMASCPTVLLTAMACLGAMLSDSKSDADLAPKLSDICSTMITWIGASDSTNYSHISYLNALCIHQIYSLGSGNNSLYQNADRSRGILIGGLRGVGLLQSRLNVNSEEEQEGTNATSNGEILDLEWKSWISREAGRRAAWAAFEYDCSLCTLTSRRGIVDLSELPNFLPCADYIWSATSAQAWYALQSRLDANTINPSLSKMLRLALAGRELPSALGFWAKRLCSQVIGRLLWDIKQLEVMAMPEYCGLGTLISAQRDSKASLLKGFNTLMESLSAPLSTSDLISYNISGLLCHYSHLYAVNDVLDIIVYIVRSLISSGAQQQGAEVARRRLRMTLASDPEISRRLCWHAAQIVAIANEYLVSAPCEILRVFMGYIFILAYSAYGPREPSRPGREDARVRLDLSDRGISQRRKVTKWIESGGPASFGSVEDLCANGCIPAISRDAQDMMQKMRCWGLADKFARMFQVFETKGF</sequence>
<evidence type="ECO:0008006" key="10">
    <source>
        <dbReference type="Google" id="ProtNLM"/>
    </source>
</evidence>
<dbReference type="GO" id="GO:0005737">
    <property type="term" value="C:cytoplasm"/>
    <property type="evidence" value="ECO:0007669"/>
    <property type="project" value="TreeGrafter"/>
</dbReference>
<name>A0A420XZ89_9PEZI</name>
<comment type="similarity">
    <text evidence="2">Belongs to the aldehyde dehydrogenase family.</text>
</comment>
<dbReference type="PANTHER" id="PTHR43353">
    <property type="entry name" value="SUCCINATE-SEMIALDEHYDE DEHYDROGENASE, MITOCHONDRIAL"/>
    <property type="match status" value="1"/>
</dbReference>
<evidence type="ECO:0000259" key="6">
    <source>
        <dbReference type="Pfam" id="PF00171"/>
    </source>
</evidence>
<dbReference type="GO" id="GO:0006351">
    <property type="term" value="P:DNA-templated transcription"/>
    <property type="evidence" value="ECO:0007669"/>
    <property type="project" value="InterPro"/>
</dbReference>
<feature type="domain" description="Aldehyde dehydrogenase" evidence="6">
    <location>
        <begin position="143"/>
        <end position="606"/>
    </location>
</feature>
<keyword evidence="4" id="KW-0539">Nucleus</keyword>
<accession>A0A420XZ89</accession>